<accession>A0A1G6L413</accession>
<dbReference type="OrthoDB" id="80070at2"/>
<dbReference type="Pfam" id="PF19845">
    <property type="entry name" value="DUF6320"/>
    <property type="match status" value="1"/>
</dbReference>
<feature type="transmembrane region" description="Helical" evidence="1">
    <location>
        <begin position="171"/>
        <end position="189"/>
    </location>
</feature>
<evidence type="ECO:0008006" key="6">
    <source>
        <dbReference type="Google" id="ProtNLM"/>
    </source>
</evidence>
<evidence type="ECO:0000313" key="2">
    <source>
        <dbReference type="EMBL" id="SDC37863.1"/>
    </source>
</evidence>
<proteinExistence type="predicted"/>
<dbReference type="EMBL" id="FMYV01000003">
    <property type="protein sequence ID" value="SDC37863.1"/>
    <property type="molecule type" value="Genomic_DNA"/>
</dbReference>
<evidence type="ECO:0000313" key="3">
    <source>
        <dbReference type="EMBL" id="TGG88827.1"/>
    </source>
</evidence>
<evidence type="ECO:0000256" key="1">
    <source>
        <dbReference type="SAM" id="Phobius"/>
    </source>
</evidence>
<keyword evidence="1" id="KW-1133">Transmembrane helix</keyword>
<organism evidence="2 4">
    <name type="scientific">Geotoga petraea</name>
    <dbReference type="NCBI Taxonomy" id="28234"/>
    <lineage>
        <taxon>Bacteria</taxon>
        <taxon>Thermotogati</taxon>
        <taxon>Thermotogota</taxon>
        <taxon>Thermotogae</taxon>
        <taxon>Petrotogales</taxon>
        <taxon>Petrotogaceae</taxon>
        <taxon>Geotoga</taxon>
    </lineage>
</organism>
<keyword evidence="1" id="KW-0472">Membrane</keyword>
<dbReference type="InterPro" id="IPR046283">
    <property type="entry name" value="DUF6320"/>
</dbReference>
<evidence type="ECO:0000313" key="4">
    <source>
        <dbReference type="Proteomes" id="UP000199322"/>
    </source>
</evidence>
<feature type="transmembrane region" description="Helical" evidence="1">
    <location>
        <begin position="85"/>
        <end position="106"/>
    </location>
</feature>
<reference evidence="2 4" key="1">
    <citation type="submission" date="2016-10" db="EMBL/GenBank/DDBJ databases">
        <authorList>
            <person name="de Groot N.N."/>
        </authorList>
    </citation>
    <scope>NUCLEOTIDE SEQUENCE [LARGE SCALE GENOMIC DNA]</scope>
    <source>
        <strain evidence="2 4">WG14</strain>
    </source>
</reference>
<feature type="transmembrane region" description="Helical" evidence="1">
    <location>
        <begin position="137"/>
        <end position="159"/>
    </location>
</feature>
<feature type="transmembrane region" description="Helical" evidence="1">
    <location>
        <begin position="113"/>
        <end position="131"/>
    </location>
</feature>
<dbReference type="AlphaFoldDB" id="A0A1G6L413"/>
<dbReference type="RefSeq" id="WP_091403287.1">
    <property type="nucleotide sequence ID" value="NZ_FMYV01000003.1"/>
</dbReference>
<protein>
    <recommendedName>
        <fullName evidence="6">Zinc ribbon domain-containing protein</fullName>
    </recommendedName>
</protein>
<keyword evidence="4" id="KW-1185">Reference proteome</keyword>
<feature type="transmembrane region" description="Helical" evidence="1">
    <location>
        <begin position="60"/>
        <end position="79"/>
    </location>
</feature>
<evidence type="ECO:0000313" key="5">
    <source>
        <dbReference type="Proteomes" id="UP000297288"/>
    </source>
</evidence>
<name>A0A1G6L413_9BACT</name>
<reference evidence="3 5" key="2">
    <citation type="submission" date="2019-04" db="EMBL/GenBank/DDBJ databases">
        <title>Draft genome sequence data and analysis of a Fermenting Bacterium, Geotoga petraea strain HO-Geo1, isolated from heavy-oil petroleum reservoir in Russia.</title>
        <authorList>
            <person name="Grouzdev D.S."/>
            <person name="Semenova E.M."/>
            <person name="Sokolova D.S."/>
            <person name="Tourova T.P."/>
            <person name="Poltaraus A.B."/>
            <person name="Nazina T.N."/>
        </authorList>
    </citation>
    <scope>NUCLEOTIDE SEQUENCE [LARGE SCALE GENOMIC DNA]</scope>
    <source>
        <strain evidence="3 5">HO-Geo1</strain>
    </source>
</reference>
<gene>
    <name evidence="3" type="ORF">E4650_01130</name>
    <name evidence="2" type="ORF">SAMN04488588_0997</name>
</gene>
<dbReference type="Proteomes" id="UP000297288">
    <property type="component" value="Unassembled WGS sequence"/>
</dbReference>
<dbReference type="Proteomes" id="UP000199322">
    <property type="component" value="Unassembled WGS sequence"/>
</dbReference>
<sequence>MPYCPNCGVKVDKGVEKCPLCNFDIPAIDQDDGKKFKKYPDKIDRYPKSYRRKRKIFMSYYNFMALVLSIIFLIEDFVFTGGITWSKYVIVPVLYTTYFLRFIFGLTKGYHRGLLTVHLGTFVMVFLLDIFNGEIDFSLTLALPLLVVSYFGIEVFSFISKKTKKFGLDSVAYILIFFAFLLIALEFVVELNVYSIIDLDWSLIAAFQLIPIAFFMFLLHNGSTENFKRNFKHFIERLMRKFHT</sequence>
<dbReference type="EMBL" id="SRME01000001">
    <property type="protein sequence ID" value="TGG88827.1"/>
    <property type="molecule type" value="Genomic_DNA"/>
</dbReference>
<feature type="transmembrane region" description="Helical" evidence="1">
    <location>
        <begin position="201"/>
        <end position="219"/>
    </location>
</feature>
<keyword evidence="1" id="KW-0812">Transmembrane</keyword>